<keyword evidence="3" id="KW-1185">Reference proteome</keyword>
<evidence type="ECO:0000313" key="2">
    <source>
        <dbReference type="EMBL" id="QEU94125.1"/>
    </source>
</evidence>
<dbReference type="Proteomes" id="UP000325529">
    <property type="component" value="Chromosome"/>
</dbReference>
<dbReference type="AlphaFoldDB" id="A0A5J6GJJ9"/>
<protein>
    <submittedName>
        <fullName evidence="2">DUF3618 domain-containing protein</fullName>
    </submittedName>
</protein>
<feature type="transmembrane region" description="Helical" evidence="1">
    <location>
        <begin position="126"/>
        <end position="143"/>
    </location>
</feature>
<keyword evidence="1" id="KW-0472">Membrane</keyword>
<accession>A0A5J6GJJ9</accession>
<reference evidence="2 3" key="1">
    <citation type="submission" date="2017-09" db="EMBL/GenBank/DDBJ databases">
        <authorList>
            <person name="Lee N."/>
            <person name="Cho B.-K."/>
        </authorList>
    </citation>
    <scope>NUCLEOTIDE SEQUENCE [LARGE SCALE GENOMIC DNA]</scope>
    <source>
        <strain evidence="2 3">ATCC 12853</strain>
    </source>
</reference>
<gene>
    <name evidence="2" type="ORF">CP970_27350</name>
</gene>
<dbReference type="InterPro" id="IPR022062">
    <property type="entry name" value="DUF3618"/>
</dbReference>
<keyword evidence="1" id="KW-0812">Transmembrane</keyword>
<keyword evidence="1" id="KW-1133">Transmembrane helix</keyword>
<evidence type="ECO:0000256" key="1">
    <source>
        <dbReference type="SAM" id="Phobius"/>
    </source>
</evidence>
<evidence type="ECO:0000313" key="3">
    <source>
        <dbReference type="Proteomes" id="UP000325529"/>
    </source>
</evidence>
<name>A0A5J6GJJ9_STRKN</name>
<dbReference type="KEGG" id="ska:CP970_27350"/>
<dbReference type="OrthoDB" id="4350901at2"/>
<dbReference type="Pfam" id="PF12277">
    <property type="entry name" value="DUF3618"/>
    <property type="match status" value="1"/>
</dbReference>
<dbReference type="EMBL" id="CP023699">
    <property type="protein sequence ID" value="QEU94125.1"/>
    <property type="molecule type" value="Genomic_DNA"/>
</dbReference>
<proteinExistence type="predicted"/>
<sequence>MGVPWGAGTAKLTDCGTTDCGSRIHRLSDTTTLGYDHGGSAVSDADVRTPAQIEADIKRRRDQLAETLDEIGVRVHPKTIVGDAKAKVAASVDNSLGRAYVGVNRFVSDVKGQLVTEEGAPRIERIVPVALVAVGLVGLLVVGSRRRSS</sequence>
<organism evidence="2 3">
    <name type="scientific">Streptomyces kanamyceticus</name>
    <dbReference type="NCBI Taxonomy" id="1967"/>
    <lineage>
        <taxon>Bacteria</taxon>
        <taxon>Bacillati</taxon>
        <taxon>Actinomycetota</taxon>
        <taxon>Actinomycetes</taxon>
        <taxon>Kitasatosporales</taxon>
        <taxon>Streptomycetaceae</taxon>
        <taxon>Streptomyces</taxon>
    </lineage>
</organism>